<dbReference type="Gramene" id="Pp3c4_19490V3.4">
    <property type="protein sequence ID" value="Pp3c4_19490V3.4"/>
    <property type="gene ID" value="Pp3c4_19490"/>
</dbReference>
<dbReference type="PANTHER" id="PTHR10336:SF36">
    <property type="entry name" value="1-PHOSPHATIDYLINOSITOL 4,5-BISPHOSPHATE PHOSPHODIESTERASE BETA-4"/>
    <property type="match status" value="1"/>
</dbReference>
<dbReference type="Pfam" id="PF00168">
    <property type="entry name" value="C2"/>
    <property type="match status" value="1"/>
</dbReference>
<keyword evidence="4 8" id="KW-0378">Hydrolase</keyword>
<dbReference type="Pfam" id="PF00387">
    <property type="entry name" value="PI-PLC-Y"/>
    <property type="match status" value="1"/>
</dbReference>
<dbReference type="InterPro" id="IPR001711">
    <property type="entry name" value="PLipase_C_Pinositol-sp_Y"/>
</dbReference>
<dbReference type="EC" id="3.1.4.11" evidence="3 8"/>
<dbReference type="EMBL" id="ABEU02000004">
    <property type="protein sequence ID" value="PNR55555.1"/>
    <property type="molecule type" value="Genomic_DNA"/>
</dbReference>
<feature type="domain" description="C2" evidence="10">
    <location>
        <begin position="495"/>
        <end position="620"/>
    </location>
</feature>
<evidence type="ECO:0000256" key="2">
    <source>
        <dbReference type="ARBA" id="ARBA00004202"/>
    </source>
</evidence>
<reference evidence="12 14" key="1">
    <citation type="journal article" date="2008" name="Science">
        <title>The Physcomitrella genome reveals evolutionary insights into the conquest of land by plants.</title>
        <authorList>
            <person name="Rensing S."/>
            <person name="Lang D."/>
            <person name="Zimmer A."/>
            <person name="Terry A."/>
            <person name="Salamov A."/>
            <person name="Shapiro H."/>
            <person name="Nishiyama T."/>
            <person name="Perroud P.-F."/>
            <person name="Lindquist E."/>
            <person name="Kamisugi Y."/>
            <person name="Tanahashi T."/>
            <person name="Sakakibara K."/>
            <person name="Fujita T."/>
            <person name="Oishi K."/>
            <person name="Shin-I T."/>
            <person name="Kuroki Y."/>
            <person name="Toyoda A."/>
            <person name="Suzuki Y."/>
            <person name="Hashimoto A."/>
            <person name="Yamaguchi K."/>
            <person name="Sugano A."/>
            <person name="Kohara Y."/>
            <person name="Fujiyama A."/>
            <person name="Anterola A."/>
            <person name="Aoki S."/>
            <person name="Ashton N."/>
            <person name="Barbazuk W.B."/>
            <person name="Barker E."/>
            <person name="Bennetzen J."/>
            <person name="Bezanilla M."/>
            <person name="Blankenship R."/>
            <person name="Cho S.H."/>
            <person name="Dutcher S."/>
            <person name="Estelle M."/>
            <person name="Fawcett J.A."/>
            <person name="Gundlach H."/>
            <person name="Hanada K."/>
            <person name="Heyl A."/>
            <person name="Hicks K.A."/>
            <person name="Hugh J."/>
            <person name="Lohr M."/>
            <person name="Mayer K."/>
            <person name="Melkozernov A."/>
            <person name="Murata T."/>
            <person name="Nelson D."/>
            <person name="Pils B."/>
            <person name="Prigge M."/>
            <person name="Reiss B."/>
            <person name="Renner T."/>
            <person name="Rombauts S."/>
            <person name="Rushton P."/>
            <person name="Sanderfoot A."/>
            <person name="Schween G."/>
            <person name="Shiu S.-H."/>
            <person name="Stueber K."/>
            <person name="Theodoulou F.L."/>
            <person name="Tu H."/>
            <person name="Van de Peer Y."/>
            <person name="Verrier P.J."/>
            <person name="Waters E."/>
            <person name="Wood A."/>
            <person name="Yang L."/>
            <person name="Cove D."/>
            <person name="Cuming A."/>
            <person name="Hasebe M."/>
            <person name="Lucas S."/>
            <person name="Mishler D.B."/>
            <person name="Reski R."/>
            <person name="Grigoriev I."/>
            <person name="Quatrano R.S."/>
            <person name="Boore J.L."/>
        </authorList>
    </citation>
    <scope>NUCLEOTIDE SEQUENCE [LARGE SCALE GENOMIC DNA]</scope>
    <source>
        <strain evidence="13 14">cv. Gransden 2004</strain>
    </source>
</reference>
<dbReference type="EnsemblPlants" id="Pp3c4_19490V3.6">
    <property type="protein sequence ID" value="Pp3c4_19490V3.6"/>
    <property type="gene ID" value="Pp3c4_19490"/>
</dbReference>
<dbReference type="RefSeq" id="XP_024372559.1">
    <property type="nucleotide sequence ID" value="XM_024516791.2"/>
</dbReference>
<feature type="compositionally biased region" description="Basic residues" evidence="9">
    <location>
        <begin position="329"/>
        <end position="345"/>
    </location>
</feature>
<keyword evidence="6 8" id="KW-0443">Lipid metabolism</keyword>
<dbReference type="PROSITE" id="PS50007">
    <property type="entry name" value="PIPLC_X_DOMAIN"/>
    <property type="match status" value="1"/>
</dbReference>
<dbReference type="STRING" id="3218.A9RJG9"/>
<dbReference type="InterPro" id="IPR035892">
    <property type="entry name" value="C2_domain_sf"/>
</dbReference>
<name>A9RJG9_PHYPA</name>
<dbReference type="InterPro" id="IPR000008">
    <property type="entry name" value="C2_dom"/>
</dbReference>
<keyword evidence="5 8" id="KW-0442">Lipid degradation</keyword>
<evidence type="ECO:0000256" key="4">
    <source>
        <dbReference type="ARBA" id="ARBA00022801"/>
    </source>
</evidence>
<keyword evidence="14" id="KW-1185">Reference proteome</keyword>
<dbReference type="Gene3D" id="2.60.40.150">
    <property type="entry name" value="C2 domain"/>
    <property type="match status" value="1"/>
</dbReference>
<dbReference type="GO" id="GO:0051209">
    <property type="term" value="P:release of sequestered calcium ion into cytosol"/>
    <property type="evidence" value="ECO:0000318"/>
    <property type="project" value="GO_Central"/>
</dbReference>
<dbReference type="RefSeq" id="XP_024372560.1">
    <property type="nucleotide sequence ID" value="XM_024516792.2"/>
</dbReference>
<dbReference type="Gramene" id="Pp3c4_19490V3.1">
    <property type="protein sequence ID" value="Pp3c4_19490V3.1"/>
    <property type="gene ID" value="Pp3c4_19490"/>
</dbReference>
<evidence type="ECO:0000313" key="12">
    <source>
        <dbReference type="EMBL" id="PNR55555.1"/>
    </source>
</evidence>
<dbReference type="Gramene" id="Pp3c4_19490V3.6">
    <property type="protein sequence ID" value="Pp3c4_19490V3.6"/>
    <property type="gene ID" value="Pp3c4_19490"/>
</dbReference>
<evidence type="ECO:0000256" key="1">
    <source>
        <dbReference type="ARBA" id="ARBA00001195"/>
    </source>
</evidence>
<dbReference type="InterPro" id="IPR017946">
    <property type="entry name" value="PLC-like_Pdiesterase_TIM-brl"/>
</dbReference>
<comment type="subcellular location">
    <subcellularLocation>
        <location evidence="2">Cell membrane</location>
        <topology evidence="2">Peripheral membrane protein</topology>
    </subcellularLocation>
</comment>
<dbReference type="EnsemblPlants" id="Pp3c4_19490V3.3">
    <property type="protein sequence ID" value="Pp3c4_19490V3.3"/>
    <property type="gene ID" value="Pp3c4_19490"/>
</dbReference>
<reference evidence="12 14" key="2">
    <citation type="journal article" date="2018" name="Plant J.">
        <title>The Physcomitrella patens chromosome-scale assembly reveals moss genome structure and evolution.</title>
        <authorList>
            <person name="Lang D."/>
            <person name="Ullrich K.K."/>
            <person name="Murat F."/>
            <person name="Fuchs J."/>
            <person name="Jenkins J."/>
            <person name="Haas F.B."/>
            <person name="Piednoel M."/>
            <person name="Gundlach H."/>
            <person name="Van Bel M."/>
            <person name="Meyberg R."/>
            <person name="Vives C."/>
            <person name="Morata J."/>
            <person name="Symeonidi A."/>
            <person name="Hiss M."/>
            <person name="Muchero W."/>
            <person name="Kamisugi Y."/>
            <person name="Saleh O."/>
            <person name="Blanc G."/>
            <person name="Decker E.L."/>
            <person name="van Gessel N."/>
            <person name="Grimwood J."/>
            <person name="Hayes R.D."/>
            <person name="Graham S.W."/>
            <person name="Gunter L.E."/>
            <person name="McDaniel S.F."/>
            <person name="Hoernstein S.N.W."/>
            <person name="Larsson A."/>
            <person name="Li F.W."/>
            <person name="Perroud P.F."/>
            <person name="Phillips J."/>
            <person name="Ranjan P."/>
            <person name="Rokshar D.S."/>
            <person name="Rothfels C.J."/>
            <person name="Schneider L."/>
            <person name="Shu S."/>
            <person name="Stevenson D.W."/>
            <person name="Thummler F."/>
            <person name="Tillich M."/>
            <person name="Villarreal Aguilar J.C."/>
            <person name="Widiez T."/>
            <person name="Wong G.K."/>
            <person name="Wymore A."/>
            <person name="Zhang Y."/>
            <person name="Zimmer A.D."/>
            <person name="Quatrano R.S."/>
            <person name="Mayer K.F.X."/>
            <person name="Goodstein D."/>
            <person name="Casacuberta J.M."/>
            <person name="Vandepoele K."/>
            <person name="Reski R."/>
            <person name="Cuming A.C."/>
            <person name="Tuskan G.A."/>
            <person name="Maumus F."/>
            <person name="Salse J."/>
            <person name="Schmutz J."/>
            <person name="Rensing S.A."/>
        </authorList>
    </citation>
    <scope>NUCLEOTIDE SEQUENCE [LARGE SCALE GENOMIC DNA]</scope>
    <source>
        <strain evidence="13 14">cv. Gransden 2004</strain>
    </source>
</reference>
<dbReference type="OMA" id="HAIMANL"/>
<dbReference type="PaxDb" id="3218-PP1S13_9V6.2"/>
<reference evidence="13" key="3">
    <citation type="submission" date="2020-12" db="UniProtKB">
        <authorList>
            <consortium name="EnsemblPlants"/>
        </authorList>
    </citation>
    <scope>IDENTIFICATION</scope>
</reference>
<proteinExistence type="predicted"/>
<evidence type="ECO:0000256" key="9">
    <source>
        <dbReference type="SAM" id="MobiDB-lite"/>
    </source>
</evidence>
<keyword evidence="7" id="KW-0807">Transducer</keyword>
<dbReference type="EnsemblPlants" id="Pp3c4_19490V3.2">
    <property type="protein sequence ID" value="Pp3c4_19490V3.2"/>
    <property type="gene ID" value="Pp3c4_19490"/>
</dbReference>
<dbReference type="SUPFAM" id="SSF51695">
    <property type="entry name" value="PLC-like phosphodiesterases"/>
    <property type="match status" value="1"/>
</dbReference>
<evidence type="ECO:0000256" key="6">
    <source>
        <dbReference type="ARBA" id="ARBA00023098"/>
    </source>
</evidence>
<dbReference type="PANTHER" id="PTHR10336">
    <property type="entry name" value="PHOSPHOINOSITIDE-SPECIFIC PHOSPHOLIPASE C FAMILY PROTEIN"/>
    <property type="match status" value="1"/>
</dbReference>
<feature type="compositionally biased region" description="Basic and acidic residues" evidence="9">
    <location>
        <begin position="317"/>
        <end position="328"/>
    </location>
</feature>
<sequence>MVSIARLKEACSHCLPPTVAPYHAVCTPPALVTRVFEQATIGRDVRVIGPADLAKFMTDWQGDRNATEERATSLMADFNFLKSTASRALRIPGLSHSSKYSLSSRHSGSKHGQSAPETPTFDIATFLKFLLHPEFNGHRVPVSKTPTDDMNAPLSDYYIFSSHNTYLMGNQLCSPSSTAPIVKALLDGCRVIELDCWNGSNKRIDVLHGGTLTKAVPFEDCVKAIKDNAFTTSAYPVVVTIESHLDLEHQKEAARVLNKILGNIMFVPPPNELPPQSFRSPEQLKHRIIISDKPPGDALLSQAANEPEFAQQTLLHEVVRDPSPDNRHEHRHGRRGKKKKLRRRQSQIAESRIQKLPSGKLGDSGRPAIANDPAFDELLYIHCQKPTEMATEQKKGGPLIKGQHAIMANLSESQLDDLIEDHTDSLIEFSKTNLTRVYPFGLRVTSSNADPMDAWEHGVQVAAINMQGRDRPVWISKAIFSRNGGCGYVKKPDILLPESNMDHKSLMNLQPKLELKVTVLLGTDWHKNYDVFKKPDYFVKVAIHGMHDDEQKFKTHVCKRSREPHWEDEEFVFQIRVPELAILRLEVREYDRIVRDDMVGQSCVPVTELRQGIRAVQLASKKGEPRSSKLLCHFITRTL</sequence>
<gene>
    <name evidence="13" type="primary">LOC112280880</name>
    <name evidence="12" type="ORF">PHYPA_006452</name>
</gene>
<dbReference type="Gramene" id="Pp3c4_19490V3.3">
    <property type="protein sequence ID" value="Pp3c4_19490V3.3"/>
    <property type="gene ID" value="Pp3c4_19490"/>
</dbReference>
<organism evidence="12">
    <name type="scientific">Physcomitrium patens</name>
    <name type="common">Spreading-leaved earth moss</name>
    <name type="synonym">Physcomitrella patens</name>
    <dbReference type="NCBI Taxonomy" id="3218"/>
    <lineage>
        <taxon>Eukaryota</taxon>
        <taxon>Viridiplantae</taxon>
        <taxon>Streptophyta</taxon>
        <taxon>Embryophyta</taxon>
        <taxon>Bryophyta</taxon>
        <taxon>Bryophytina</taxon>
        <taxon>Bryopsida</taxon>
        <taxon>Funariidae</taxon>
        <taxon>Funariales</taxon>
        <taxon>Funariaceae</taxon>
        <taxon>Physcomitrium</taxon>
    </lineage>
</organism>
<evidence type="ECO:0000259" key="10">
    <source>
        <dbReference type="PROSITE" id="PS50004"/>
    </source>
</evidence>
<dbReference type="Proteomes" id="UP000006727">
    <property type="component" value="Chromosome 4"/>
</dbReference>
<dbReference type="GO" id="GO:0048015">
    <property type="term" value="P:phosphatidylinositol-mediated signaling"/>
    <property type="evidence" value="ECO:0000318"/>
    <property type="project" value="GO_Central"/>
</dbReference>
<feature type="region of interest" description="Disordered" evidence="9">
    <location>
        <begin position="317"/>
        <end position="368"/>
    </location>
</feature>
<comment type="catalytic activity">
    <reaction evidence="1 8">
        <text>a 1,2-diacyl-sn-glycero-3-phospho-(1D-myo-inositol-4,5-bisphosphate) + H2O = 1D-myo-inositol 1,4,5-trisphosphate + a 1,2-diacyl-sn-glycerol + H(+)</text>
        <dbReference type="Rhea" id="RHEA:33179"/>
        <dbReference type="ChEBI" id="CHEBI:15377"/>
        <dbReference type="ChEBI" id="CHEBI:15378"/>
        <dbReference type="ChEBI" id="CHEBI:17815"/>
        <dbReference type="ChEBI" id="CHEBI:58456"/>
        <dbReference type="ChEBI" id="CHEBI:203600"/>
        <dbReference type="EC" id="3.1.4.11"/>
    </reaction>
</comment>
<dbReference type="FunFam" id="2.60.40.150:FF:000328">
    <property type="entry name" value="Phosphoinositide phospholipase C"/>
    <property type="match status" value="1"/>
</dbReference>
<dbReference type="SUPFAM" id="SSF49562">
    <property type="entry name" value="C2 domain (Calcium/lipid-binding domain, CaLB)"/>
    <property type="match status" value="1"/>
</dbReference>
<dbReference type="GO" id="GO:0016042">
    <property type="term" value="P:lipid catabolic process"/>
    <property type="evidence" value="ECO:0007669"/>
    <property type="project" value="UniProtKB-KW"/>
</dbReference>
<feature type="domain" description="PI-PLC Y-box" evidence="11">
    <location>
        <begin position="407"/>
        <end position="495"/>
    </location>
</feature>
<dbReference type="SMART" id="SM00149">
    <property type="entry name" value="PLCYc"/>
    <property type="match status" value="1"/>
</dbReference>
<dbReference type="GeneID" id="112280880"/>
<evidence type="ECO:0000256" key="3">
    <source>
        <dbReference type="ARBA" id="ARBA00012368"/>
    </source>
</evidence>
<dbReference type="EnsemblPlants" id="Pp3c4_19490V3.1">
    <property type="protein sequence ID" value="Pp3c4_19490V3.1"/>
    <property type="gene ID" value="Pp3c4_19490"/>
</dbReference>
<evidence type="ECO:0000256" key="8">
    <source>
        <dbReference type="RuleBase" id="RU361133"/>
    </source>
</evidence>
<evidence type="ECO:0000259" key="11">
    <source>
        <dbReference type="PROSITE" id="PS50008"/>
    </source>
</evidence>
<dbReference type="InterPro" id="IPR000909">
    <property type="entry name" value="PLipase_C_PInositol-sp_X_dom"/>
</dbReference>
<evidence type="ECO:0000256" key="5">
    <source>
        <dbReference type="ARBA" id="ARBA00022963"/>
    </source>
</evidence>
<dbReference type="PROSITE" id="PS50004">
    <property type="entry name" value="C2"/>
    <property type="match status" value="1"/>
</dbReference>
<dbReference type="SMART" id="SM00239">
    <property type="entry name" value="C2"/>
    <property type="match status" value="1"/>
</dbReference>
<dbReference type="eggNOG" id="KOG0169">
    <property type="taxonomic scope" value="Eukaryota"/>
</dbReference>
<dbReference type="Pfam" id="PF00388">
    <property type="entry name" value="PI-PLC-X"/>
    <property type="match status" value="1"/>
</dbReference>
<evidence type="ECO:0000256" key="7">
    <source>
        <dbReference type="ARBA" id="ARBA00023224"/>
    </source>
</evidence>
<dbReference type="PRINTS" id="PR00390">
    <property type="entry name" value="PHPHLIPASEC"/>
</dbReference>
<dbReference type="AlphaFoldDB" id="A9RJG9"/>
<evidence type="ECO:0000313" key="13">
    <source>
        <dbReference type="EnsemblPlants" id="Pp3c4_19490V3.1"/>
    </source>
</evidence>
<dbReference type="SMART" id="SM00148">
    <property type="entry name" value="PLCXc"/>
    <property type="match status" value="1"/>
</dbReference>
<dbReference type="RefSeq" id="XP_073389245.1">
    <property type="nucleotide sequence ID" value="XM_073533144.1"/>
</dbReference>
<dbReference type="InterPro" id="IPR001192">
    <property type="entry name" value="PI-PLC_fam"/>
</dbReference>
<dbReference type="Gene3D" id="3.20.20.190">
    <property type="entry name" value="Phosphatidylinositol (PI) phosphodiesterase"/>
    <property type="match status" value="1"/>
</dbReference>
<dbReference type="CDD" id="cd00275">
    <property type="entry name" value="C2_PLC_like"/>
    <property type="match status" value="1"/>
</dbReference>
<dbReference type="CDD" id="cd08599">
    <property type="entry name" value="PI-PLCc_plant"/>
    <property type="match status" value="1"/>
</dbReference>
<evidence type="ECO:0000313" key="14">
    <source>
        <dbReference type="Proteomes" id="UP000006727"/>
    </source>
</evidence>
<dbReference type="GO" id="GO:0005886">
    <property type="term" value="C:plasma membrane"/>
    <property type="evidence" value="ECO:0007669"/>
    <property type="project" value="UniProtKB-SubCell"/>
</dbReference>
<protein>
    <recommendedName>
        <fullName evidence="3 8">Phosphoinositide phospholipase C</fullName>
        <ecNumber evidence="3 8">3.1.4.11</ecNumber>
    </recommendedName>
</protein>
<dbReference type="GO" id="GO:0004435">
    <property type="term" value="F:phosphatidylinositol-4,5-bisphosphate phospholipase C activity"/>
    <property type="evidence" value="ECO:0000318"/>
    <property type="project" value="GO_Central"/>
</dbReference>
<dbReference type="OrthoDB" id="269822at2759"/>
<dbReference type="Gramene" id="Pp3c4_19490V3.2">
    <property type="protein sequence ID" value="Pp3c4_19490V3.2"/>
    <property type="gene ID" value="Pp3c4_19490"/>
</dbReference>
<accession>A9RJG9</accession>
<dbReference type="PROSITE" id="PS50008">
    <property type="entry name" value="PIPLC_Y_DOMAIN"/>
    <property type="match status" value="1"/>
</dbReference>
<dbReference type="EnsemblPlants" id="Pp3c4_19490V3.4">
    <property type="protein sequence ID" value="Pp3c4_19490V3.4"/>
    <property type="gene ID" value="Pp3c4_19490"/>
</dbReference>